<comment type="caution">
    <text evidence="2">The sequence shown here is derived from an EMBL/GenBank/DDBJ whole genome shotgun (WGS) entry which is preliminary data.</text>
</comment>
<dbReference type="EMBL" id="BAABDL010000002">
    <property type="protein sequence ID" value="GAA4056734.1"/>
    <property type="molecule type" value="Genomic_DNA"/>
</dbReference>
<keyword evidence="3" id="KW-1185">Reference proteome</keyword>
<accession>A0ABP7V074</accession>
<evidence type="ECO:0000313" key="3">
    <source>
        <dbReference type="Proteomes" id="UP001501734"/>
    </source>
</evidence>
<gene>
    <name evidence="2" type="ORF">GCM10022410_00180</name>
</gene>
<proteinExistence type="predicted"/>
<feature type="coiled-coil region" evidence="1">
    <location>
        <begin position="45"/>
        <end position="91"/>
    </location>
</feature>
<keyword evidence="1" id="KW-0175">Coiled coil</keyword>
<dbReference type="Proteomes" id="UP001501734">
    <property type="component" value="Unassembled WGS sequence"/>
</dbReference>
<dbReference type="RefSeq" id="WP_344909196.1">
    <property type="nucleotide sequence ID" value="NZ_BAABDL010000002.1"/>
</dbReference>
<name>A0ABP7V074_9BACI</name>
<reference evidence="3" key="1">
    <citation type="journal article" date="2019" name="Int. J. Syst. Evol. Microbiol.">
        <title>The Global Catalogue of Microorganisms (GCM) 10K type strain sequencing project: providing services to taxonomists for standard genome sequencing and annotation.</title>
        <authorList>
            <consortium name="The Broad Institute Genomics Platform"/>
            <consortium name="The Broad Institute Genome Sequencing Center for Infectious Disease"/>
            <person name="Wu L."/>
            <person name="Ma J."/>
        </authorList>
    </citation>
    <scope>NUCLEOTIDE SEQUENCE [LARGE SCALE GENOMIC DNA]</scope>
    <source>
        <strain evidence="3">JCM 17250</strain>
    </source>
</reference>
<evidence type="ECO:0000256" key="1">
    <source>
        <dbReference type="SAM" id="Coils"/>
    </source>
</evidence>
<protein>
    <submittedName>
        <fullName evidence="2">Uncharacterized protein</fullName>
    </submittedName>
</protein>
<evidence type="ECO:0000313" key="2">
    <source>
        <dbReference type="EMBL" id="GAA4056734.1"/>
    </source>
</evidence>
<sequence>MDPVIDKLFKIEQIAKNMKGDVDDQKEKIRLRYRTMQKEFDQKSDRETEEQLRQIRTESDQLHEERSQMVYAQYKTELDLLENVYQTKQNQIVTTIFENIIKG</sequence>
<organism evidence="2 3">
    <name type="scientific">Amphibacillus indicireducens</name>
    <dbReference type="NCBI Taxonomy" id="1076330"/>
    <lineage>
        <taxon>Bacteria</taxon>
        <taxon>Bacillati</taxon>
        <taxon>Bacillota</taxon>
        <taxon>Bacilli</taxon>
        <taxon>Bacillales</taxon>
        <taxon>Bacillaceae</taxon>
        <taxon>Amphibacillus</taxon>
    </lineage>
</organism>